<evidence type="ECO:0000256" key="4">
    <source>
        <dbReference type="RuleBase" id="RU000304"/>
    </source>
</evidence>
<evidence type="ECO:0000313" key="7">
    <source>
        <dbReference type="EMBL" id="KAK1933570.1"/>
    </source>
</evidence>
<keyword evidence="2 3" id="KW-0067">ATP-binding</keyword>
<dbReference type="InterPro" id="IPR017441">
    <property type="entry name" value="Protein_kinase_ATP_BS"/>
</dbReference>
<dbReference type="SUPFAM" id="SSF56112">
    <property type="entry name" value="Protein kinase-like (PK-like)"/>
    <property type="match status" value="1"/>
</dbReference>
<keyword evidence="7" id="KW-0418">Kinase</keyword>
<feature type="region of interest" description="Disordered" evidence="5">
    <location>
        <begin position="52"/>
        <end position="71"/>
    </location>
</feature>
<dbReference type="Proteomes" id="UP001259832">
    <property type="component" value="Unassembled WGS sequence"/>
</dbReference>
<proteinExistence type="inferred from homology"/>
<keyword evidence="7" id="KW-0808">Transferase</keyword>
<dbReference type="PROSITE" id="PS00107">
    <property type="entry name" value="PROTEIN_KINASE_ATP"/>
    <property type="match status" value="1"/>
</dbReference>
<dbReference type="InterPro" id="IPR000719">
    <property type="entry name" value="Prot_kinase_dom"/>
</dbReference>
<dbReference type="CDD" id="cd05117">
    <property type="entry name" value="STKc_CAMK"/>
    <property type="match status" value="1"/>
</dbReference>
<dbReference type="AlphaFoldDB" id="A0AAD9G889"/>
<dbReference type="PROSITE" id="PS50011">
    <property type="entry name" value="PROTEIN_KINASE_DOM"/>
    <property type="match status" value="1"/>
</dbReference>
<sequence length="471" mass="52004">MWRMGNQASAMDPIEPEDATARQNLRDGRNARVLDLQLELNAVESSNCELPAPPTACERSDNAVASSASPAAPRRRVEEFYDVQSELIGRGHYATVCRGRCRHTGRPVAIKKIKRFLTDPKRLRAEITALRRVKQHPNIVELIDVFETTREVHLVLELCTGGELFERLADKGAYSEADCVRHVRDMARAVQYLHECGIVHRDLKPENILLSTPDDNEAVVKVADFGLAKVFAGTNLKTKCGTWGYSAPEMISGSGSVFGYDDKVDSWSLGTILYILLCGYHPFDPEGERSDNEMIASIKACSFEFDDDGWGSISDGAKDLVRHLLVLDPDHRFSMEQVLEHPWISGSPSSTALHASELPLSPTIHQELAKYREHTKSKSGFGSYDDHDGDDQHKRDEVRSKGLEIVLVVVVNPAVVRVTVNLKQVVDISVGVSLGDPVAESGATVALLVHESVELCRAKSAFFSIDVLVHA</sequence>
<evidence type="ECO:0000256" key="5">
    <source>
        <dbReference type="SAM" id="MobiDB-lite"/>
    </source>
</evidence>
<feature type="domain" description="Protein kinase" evidence="6">
    <location>
        <begin position="82"/>
        <end position="344"/>
    </location>
</feature>
<dbReference type="InterPro" id="IPR008271">
    <property type="entry name" value="Ser/Thr_kinase_AS"/>
</dbReference>
<evidence type="ECO:0000256" key="1">
    <source>
        <dbReference type="ARBA" id="ARBA00022741"/>
    </source>
</evidence>
<accession>A0AAD9G889</accession>
<gene>
    <name evidence="7" type="ORF">P3T76_011784</name>
</gene>
<evidence type="ECO:0000256" key="2">
    <source>
        <dbReference type="ARBA" id="ARBA00022840"/>
    </source>
</evidence>
<dbReference type="InterPro" id="IPR011009">
    <property type="entry name" value="Kinase-like_dom_sf"/>
</dbReference>
<evidence type="ECO:0000259" key="6">
    <source>
        <dbReference type="PROSITE" id="PS50011"/>
    </source>
</evidence>
<name>A0AAD9G889_9STRA</name>
<dbReference type="PANTHER" id="PTHR24347">
    <property type="entry name" value="SERINE/THREONINE-PROTEIN KINASE"/>
    <property type="match status" value="1"/>
</dbReference>
<dbReference type="FunFam" id="1.10.510.10:FF:001967">
    <property type="entry name" value="Uncharacterized protein"/>
    <property type="match status" value="1"/>
</dbReference>
<dbReference type="Gene3D" id="3.30.200.20">
    <property type="entry name" value="Phosphorylase Kinase, domain 1"/>
    <property type="match status" value="1"/>
</dbReference>
<keyword evidence="8" id="KW-1185">Reference proteome</keyword>
<dbReference type="Pfam" id="PF00069">
    <property type="entry name" value="Pkinase"/>
    <property type="match status" value="1"/>
</dbReference>
<evidence type="ECO:0000256" key="3">
    <source>
        <dbReference type="PROSITE-ProRule" id="PRU10141"/>
    </source>
</evidence>
<keyword evidence="1 3" id="KW-0547">Nucleotide-binding</keyword>
<dbReference type="FunFam" id="3.30.200.20:FF:001067">
    <property type="entry name" value="CAMK/CAMKL protein kinase"/>
    <property type="match status" value="1"/>
</dbReference>
<dbReference type="EMBL" id="JASMQC010000028">
    <property type="protein sequence ID" value="KAK1933570.1"/>
    <property type="molecule type" value="Genomic_DNA"/>
</dbReference>
<dbReference type="PROSITE" id="PS00108">
    <property type="entry name" value="PROTEIN_KINASE_ST"/>
    <property type="match status" value="1"/>
</dbReference>
<comment type="caution">
    <text evidence="7">The sequence shown here is derived from an EMBL/GenBank/DDBJ whole genome shotgun (WGS) entry which is preliminary data.</text>
</comment>
<feature type="region of interest" description="Disordered" evidence="5">
    <location>
        <begin position="376"/>
        <end position="395"/>
    </location>
</feature>
<dbReference type="Gene3D" id="1.10.510.10">
    <property type="entry name" value="Transferase(Phosphotransferase) domain 1"/>
    <property type="match status" value="1"/>
</dbReference>
<dbReference type="GO" id="GO:0004674">
    <property type="term" value="F:protein serine/threonine kinase activity"/>
    <property type="evidence" value="ECO:0007669"/>
    <property type="project" value="UniProtKB-KW"/>
</dbReference>
<evidence type="ECO:0000313" key="8">
    <source>
        <dbReference type="Proteomes" id="UP001259832"/>
    </source>
</evidence>
<organism evidence="7 8">
    <name type="scientific">Phytophthora citrophthora</name>
    <dbReference type="NCBI Taxonomy" id="4793"/>
    <lineage>
        <taxon>Eukaryota</taxon>
        <taxon>Sar</taxon>
        <taxon>Stramenopiles</taxon>
        <taxon>Oomycota</taxon>
        <taxon>Peronosporomycetes</taxon>
        <taxon>Peronosporales</taxon>
        <taxon>Peronosporaceae</taxon>
        <taxon>Phytophthora</taxon>
    </lineage>
</organism>
<dbReference type="GO" id="GO:0005524">
    <property type="term" value="F:ATP binding"/>
    <property type="evidence" value="ECO:0007669"/>
    <property type="project" value="UniProtKB-UniRule"/>
</dbReference>
<reference evidence="7" key="1">
    <citation type="submission" date="2023-08" db="EMBL/GenBank/DDBJ databases">
        <title>Reference Genome Resource for the Citrus Pathogen Phytophthora citrophthora.</title>
        <authorList>
            <person name="Moller H."/>
            <person name="Coetzee B."/>
            <person name="Rose L.J."/>
            <person name="Van Niekerk J.M."/>
        </authorList>
    </citation>
    <scope>NUCLEOTIDE SEQUENCE</scope>
    <source>
        <strain evidence="7">STE-U-9442</strain>
    </source>
</reference>
<dbReference type="SMART" id="SM00220">
    <property type="entry name" value="S_TKc"/>
    <property type="match status" value="1"/>
</dbReference>
<protein>
    <submittedName>
        <fullName evidence="7">Calcium/calmodulin-dependent protein kinase type IV</fullName>
    </submittedName>
</protein>
<feature type="binding site" evidence="3">
    <location>
        <position position="112"/>
    </location>
    <ligand>
        <name>ATP</name>
        <dbReference type="ChEBI" id="CHEBI:30616"/>
    </ligand>
</feature>
<feature type="compositionally biased region" description="Basic and acidic residues" evidence="5">
    <location>
        <begin position="384"/>
        <end position="395"/>
    </location>
</feature>
<comment type="similarity">
    <text evidence="4">Belongs to the protein kinase superfamily.</text>
</comment>
<keyword evidence="4" id="KW-0723">Serine/threonine-protein kinase</keyword>